<evidence type="ECO:0000256" key="1">
    <source>
        <dbReference type="ARBA" id="ARBA00022723"/>
    </source>
</evidence>
<feature type="domain" description="SWIM-type" evidence="5">
    <location>
        <begin position="469"/>
        <end position="505"/>
    </location>
</feature>
<evidence type="ECO:0000259" key="5">
    <source>
        <dbReference type="PROSITE" id="PS50966"/>
    </source>
</evidence>
<dbReference type="PROSITE" id="PS50966">
    <property type="entry name" value="ZF_SWIM"/>
    <property type="match status" value="1"/>
</dbReference>
<dbReference type="Gramene" id="PVH33251">
    <property type="protein sequence ID" value="PVH33251"/>
    <property type="gene ID" value="PAHAL_9G607600"/>
</dbReference>
<dbReference type="EMBL" id="CM008054">
    <property type="protein sequence ID" value="PVH33251.1"/>
    <property type="molecule type" value="Genomic_DNA"/>
</dbReference>
<sequence length="676" mass="77979">MAFESEDHACEMYNDYVEKIGFSIRKSTTKYRLDGNLYQKYIVCSAQGCGNTESSKGTTRSGCSARIQFGVSKEGIWTVQRVVLEHNHYLASPNKRKNLRSQRRVTKADRKLIGQIREAGMRPAQVYEFMKEFYGGADKMPYSWMDCNNEIGRERKKYLESNDAQTLCNYLKNKQHEDPTFFYAVDIDKEDGPDKGCIANFFWADGQSIMDYACFGDAVLFDTTFQTNKFEMPFTPILGINHHKQTILFGAALIFDETIPSFVWLFETFLTAMSGKHPSTIFTDQDAAMAGAIAYVFPNTSHRLCIWHIYLNAAKHFGHVINKHKEFLPAFKSCVYEDRSEYYFNKKWHELLREYNLEDNDWLANLYSLREKLAIIYRDSFTADMTSTQRSEGMIMSSRKDFHSRRKIPVSYSPNLPMLKTVAESYTRRMYSEFEAEFKDQFLLAGQLLKVEGSILTYMVAHLQSDQGATVMFNIKNMTITCSCRKFEATGILCKHALKVFNIKDIFILPSKYILNRWPKYAKRQFFVEKHGIEKENLSTQAAPLLDDLENAIDKLDLDADNSIIKVQEKANELAPVSSYCSADTLTGKISFRAPRVVKGPKKKHPPHPLKRKRGRKIEVPTKTKVLIQNKKRTLEPVRLKLIACQTMCTANLQLRHFHQSRAVMLMPQCRTLICT</sequence>
<reference evidence="6" key="1">
    <citation type="submission" date="2018-04" db="EMBL/GenBank/DDBJ databases">
        <title>WGS assembly of Panicum hallii.</title>
        <authorList>
            <person name="Lovell J."/>
            <person name="Jenkins J."/>
            <person name="Lowry D."/>
            <person name="Mamidi S."/>
            <person name="Sreedasyam A."/>
            <person name="Weng X."/>
            <person name="Barry K."/>
            <person name="Bonette J."/>
            <person name="Campitelli B."/>
            <person name="Daum C."/>
            <person name="Gordon S."/>
            <person name="Gould B."/>
            <person name="Lipzen A."/>
            <person name="Macqueen A."/>
            <person name="Palacio-Mejia J."/>
            <person name="Plott C."/>
            <person name="Shakirov E."/>
            <person name="Shu S."/>
            <person name="Yoshinaga Y."/>
            <person name="Zane M."/>
            <person name="Rokhsar D."/>
            <person name="Grimwood J."/>
            <person name="Schmutz J."/>
            <person name="Juenger T."/>
        </authorList>
    </citation>
    <scope>NUCLEOTIDE SEQUENCE [LARGE SCALE GENOMIC DNA]</scope>
    <source>
        <strain evidence="6">FIL2</strain>
    </source>
</reference>
<evidence type="ECO:0000256" key="3">
    <source>
        <dbReference type="ARBA" id="ARBA00022833"/>
    </source>
</evidence>
<dbReference type="GO" id="GO:0008270">
    <property type="term" value="F:zinc ion binding"/>
    <property type="evidence" value="ECO:0007669"/>
    <property type="project" value="UniProtKB-KW"/>
</dbReference>
<dbReference type="SMART" id="SM00575">
    <property type="entry name" value="ZnF_PMZ"/>
    <property type="match status" value="1"/>
</dbReference>
<evidence type="ECO:0000256" key="4">
    <source>
        <dbReference type="PROSITE-ProRule" id="PRU00325"/>
    </source>
</evidence>
<dbReference type="AlphaFoldDB" id="A0A2T8I6E3"/>
<keyword evidence="3" id="KW-0862">Zinc</keyword>
<dbReference type="Pfam" id="PF10551">
    <property type="entry name" value="MULE"/>
    <property type="match status" value="1"/>
</dbReference>
<dbReference type="Proteomes" id="UP000243499">
    <property type="component" value="Chromosome 9"/>
</dbReference>
<organism evidence="6">
    <name type="scientific">Panicum hallii</name>
    <dbReference type="NCBI Taxonomy" id="206008"/>
    <lineage>
        <taxon>Eukaryota</taxon>
        <taxon>Viridiplantae</taxon>
        <taxon>Streptophyta</taxon>
        <taxon>Embryophyta</taxon>
        <taxon>Tracheophyta</taxon>
        <taxon>Spermatophyta</taxon>
        <taxon>Magnoliopsida</taxon>
        <taxon>Liliopsida</taxon>
        <taxon>Poales</taxon>
        <taxon>Poaceae</taxon>
        <taxon>PACMAD clade</taxon>
        <taxon>Panicoideae</taxon>
        <taxon>Panicodae</taxon>
        <taxon>Paniceae</taxon>
        <taxon>Panicinae</taxon>
        <taxon>Panicum</taxon>
        <taxon>Panicum sect. Panicum</taxon>
    </lineage>
</organism>
<dbReference type="InterPro" id="IPR006564">
    <property type="entry name" value="Znf_PMZ"/>
</dbReference>
<dbReference type="PANTHER" id="PTHR47718:SF7">
    <property type="entry name" value="PROTEIN FAR1-RELATED SEQUENCE"/>
    <property type="match status" value="1"/>
</dbReference>
<gene>
    <name evidence="6" type="ORF">PAHAL_9G607600</name>
</gene>
<protein>
    <recommendedName>
        <fullName evidence="5">SWIM-type domain-containing protein</fullName>
    </recommendedName>
</protein>
<evidence type="ECO:0000256" key="2">
    <source>
        <dbReference type="ARBA" id="ARBA00022771"/>
    </source>
</evidence>
<dbReference type="InterPro" id="IPR018289">
    <property type="entry name" value="MULE_transposase_dom"/>
</dbReference>
<proteinExistence type="predicted"/>
<evidence type="ECO:0000313" key="6">
    <source>
        <dbReference type="EMBL" id="PVH33251.1"/>
    </source>
</evidence>
<dbReference type="Pfam" id="PF03101">
    <property type="entry name" value="FAR1"/>
    <property type="match status" value="1"/>
</dbReference>
<dbReference type="PANTHER" id="PTHR47718">
    <property type="entry name" value="OS01G0519700 PROTEIN"/>
    <property type="match status" value="1"/>
</dbReference>
<dbReference type="Pfam" id="PF04434">
    <property type="entry name" value="SWIM"/>
    <property type="match status" value="1"/>
</dbReference>
<keyword evidence="1" id="KW-0479">Metal-binding</keyword>
<name>A0A2T8I6E3_9POAL</name>
<keyword evidence="2 4" id="KW-0863">Zinc-finger</keyword>
<dbReference type="InterPro" id="IPR007527">
    <property type="entry name" value="Znf_SWIM"/>
</dbReference>
<accession>A0A2T8I6E3</accession>
<dbReference type="InterPro" id="IPR004330">
    <property type="entry name" value="FAR1_DNA_bnd_dom"/>
</dbReference>